<sequence length="144" mass="15681">MNGLTSMQVGVPLLMVVLIAPLVILLVATILFRAATKRVTNQDISFWISLGIVLLGAIAAIVSSLVLTIPLTLTGAPEITVVTIGFTISFCVTSWIYLLILNKLLIQNTPDKYKELFKINFWKASLIQLIMFLLLALIAGLGLI</sequence>
<proteinExistence type="predicted"/>
<feature type="transmembrane region" description="Helical" evidence="1">
    <location>
        <begin position="12"/>
        <end position="32"/>
    </location>
</feature>
<dbReference type="EMBL" id="UINC01157345">
    <property type="protein sequence ID" value="SVD54282.1"/>
    <property type="molecule type" value="Genomic_DNA"/>
</dbReference>
<protein>
    <submittedName>
        <fullName evidence="2">Uncharacterized protein</fullName>
    </submittedName>
</protein>
<keyword evidence="1" id="KW-0812">Transmembrane</keyword>
<accession>A0A382W647</accession>
<evidence type="ECO:0000313" key="2">
    <source>
        <dbReference type="EMBL" id="SVD54282.1"/>
    </source>
</evidence>
<reference evidence="2" key="1">
    <citation type="submission" date="2018-05" db="EMBL/GenBank/DDBJ databases">
        <authorList>
            <person name="Lanie J.A."/>
            <person name="Ng W.-L."/>
            <person name="Kazmierczak K.M."/>
            <person name="Andrzejewski T.M."/>
            <person name="Davidsen T.M."/>
            <person name="Wayne K.J."/>
            <person name="Tettelin H."/>
            <person name="Glass J.I."/>
            <person name="Rusch D."/>
            <person name="Podicherti R."/>
            <person name="Tsui H.-C.T."/>
            <person name="Winkler M.E."/>
        </authorList>
    </citation>
    <scope>NUCLEOTIDE SEQUENCE</scope>
</reference>
<gene>
    <name evidence="2" type="ORF">METZ01_LOCUS407136</name>
</gene>
<feature type="transmembrane region" description="Helical" evidence="1">
    <location>
        <begin position="121"/>
        <end position="143"/>
    </location>
</feature>
<keyword evidence="1" id="KW-0472">Membrane</keyword>
<feature type="non-terminal residue" evidence="2">
    <location>
        <position position="144"/>
    </location>
</feature>
<feature type="transmembrane region" description="Helical" evidence="1">
    <location>
        <begin position="44"/>
        <end position="67"/>
    </location>
</feature>
<name>A0A382W647_9ZZZZ</name>
<organism evidence="2">
    <name type="scientific">marine metagenome</name>
    <dbReference type="NCBI Taxonomy" id="408172"/>
    <lineage>
        <taxon>unclassified sequences</taxon>
        <taxon>metagenomes</taxon>
        <taxon>ecological metagenomes</taxon>
    </lineage>
</organism>
<evidence type="ECO:0000256" key="1">
    <source>
        <dbReference type="SAM" id="Phobius"/>
    </source>
</evidence>
<dbReference type="AlphaFoldDB" id="A0A382W647"/>
<keyword evidence="1" id="KW-1133">Transmembrane helix</keyword>
<feature type="transmembrane region" description="Helical" evidence="1">
    <location>
        <begin position="79"/>
        <end position="100"/>
    </location>
</feature>